<evidence type="ECO:0000313" key="2">
    <source>
        <dbReference type="Proteomes" id="UP000595691"/>
    </source>
</evidence>
<reference evidence="1 2" key="1">
    <citation type="submission" date="2020-11" db="EMBL/GenBank/DDBJ databases">
        <title>Taxonomic evaluation of the Bacillus sporothermodurans group of bacteria based on whole genome sequences.</title>
        <authorList>
            <person name="Fiedler G."/>
            <person name="Herbstmann A.-D."/>
            <person name="Doll E."/>
            <person name="Wenning M."/>
            <person name="Brinks E."/>
            <person name="Kabisch J."/>
            <person name="Breitenwieser F."/>
            <person name="Lappann M."/>
            <person name="Boehnlein C."/>
            <person name="Franz C."/>
        </authorList>
    </citation>
    <scope>NUCLEOTIDE SEQUENCE [LARGE SCALE GENOMIC DNA]</scope>
    <source>
        <strain evidence="1 2">JCM 19841</strain>
    </source>
</reference>
<dbReference type="Gene3D" id="3.60.40.10">
    <property type="entry name" value="PPM-type phosphatase domain"/>
    <property type="match status" value="1"/>
</dbReference>
<dbReference type="EMBL" id="CP065425">
    <property type="protein sequence ID" value="QQZ09991.1"/>
    <property type="molecule type" value="Genomic_DNA"/>
</dbReference>
<gene>
    <name evidence="1" type="ORF">I5776_03205</name>
</gene>
<dbReference type="SUPFAM" id="SSF81606">
    <property type="entry name" value="PP2C-like"/>
    <property type="match status" value="1"/>
</dbReference>
<dbReference type="InterPro" id="IPR036457">
    <property type="entry name" value="PPM-type-like_dom_sf"/>
</dbReference>
<evidence type="ECO:0000313" key="1">
    <source>
        <dbReference type="EMBL" id="QQZ09991.1"/>
    </source>
</evidence>
<dbReference type="Proteomes" id="UP000595691">
    <property type="component" value="Chromosome"/>
</dbReference>
<accession>A0ABX7E2N7</accession>
<name>A0ABX7E2N7_9BACI</name>
<protein>
    <submittedName>
        <fullName evidence="1">Protein phosphatase 2C domain-containing protein</fullName>
    </submittedName>
</protein>
<keyword evidence="2" id="KW-1185">Reference proteome</keyword>
<organism evidence="1 2">
    <name type="scientific">Heyndrickxia vini</name>
    <dbReference type="NCBI Taxonomy" id="1476025"/>
    <lineage>
        <taxon>Bacteria</taxon>
        <taxon>Bacillati</taxon>
        <taxon>Bacillota</taxon>
        <taxon>Bacilli</taxon>
        <taxon>Bacillales</taxon>
        <taxon>Bacillaceae</taxon>
        <taxon>Heyndrickxia</taxon>
    </lineage>
</organism>
<proteinExistence type="predicted"/>
<sequence>MTAFKWVGSEKNYVDEPFIQRIQHVTVGLFGGNSASGSYKNEDGCLVWINDDEDWEFVMILDAHYSAQSAELVLDAFEQKQSIIEEYLAQPIRNGFNRELEQLMLGIFQEESFLHACRNIQGETACLITVRKDQYVWWLSIGDCLLYCFHPELAALGQYQLNQRQFYEWVGRVNTFEQAVPCYSTGTRELRKGRNHLFLTTDGLVECPGYPFSEPEKIIDVFAEHSGDSAVFFLLKEIQKNHVRDSTTIVSWDVNIEKEASMPSDL</sequence>
<dbReference type="RefSeq" id="WP_202778940.1">
    <property type="nucleotide sequence ID" value="NZ_CP065425.1"/>
</dbReference>